<dbReference type="GO" id="GO:0016998">
    <property type="term" value="P:cell wall macromolecule catabolic process"/>
    <property type="evidence" value="ECO:0007669"/>
    <property type="project" value="InterPro"/>
</dbReference>
<dbReference type="EMBL" id="DSRU01000220">
    <property type="protein sequence ID" value="HFM98991.1"/>
    <property type="molecule type" value="Genomic_DNA"/>
</dbReference>
<accession>A0A7C3KFY4</accession>
<evidence type="ECO:0000259" key="1">
    <source>
        <dbReference type="Pfam" id="PF00182"/>
    </source>
</evidence>
<dbReference type="Pfam" id="PF00182">
    <property type="entry name" value="Glyco_hydro_19"/>
    <property type="match status" value="1"/>
</dbReference>
<dbReference type="AlphaFoldDB" id="A0A7C3KFY4"/>
<reference evidence="2" key="1">
    <citation type="journal article" date="2020" name="mSystems">
        <title>Genome- and Community-Level Interaction Insights into Carbon Utilization and Element Cycling Functions of Hydrothermarchaeota in Hydrothermal Sediment.</title>
        <authorList>
            <person name="Zhou Z."/>
            <person name="Liu Y."/>
            <person name="Xu W."/>
            <person name="Pan J."/>
            <person name="Luo Z.H."/>
            <person name="Li M."/>
        </authorList>
    </citation>
    <scope>NUCLEOTIDE SEQUENCE [LARGE SCALE GENOMIC DNA]</scope>
    <source>
        <strain evidence="2">SpSt-418</strain>
    </source>
</reference>
<dbReference type="GO" id="GO:0006032">
    <property type="term" value="P:chitin catabolic process"/>
    <property type="evidence" value="ECO:0007669"/>
    <property type="project" value="InterPro"/>
</dbReference>
<gene>
    <name evidence="2" type="ORF">ENR64_14790</name>
</gene>
<feature type="domain" description="Glycoside hydrolase family 19 catalytic" evidence="1">
    <location>
        <begin position="172"/>
        <end position="266"/>
    </location>
</feature>
<dbReference type="InterPro" id="IPR000726">
    <property type="entry name" value="Glyco_hydro_19_cat"/>
</dbReference>
<dbReference type="PANTHER" id="PTHR34408:SF1">
    <property type="entry name" value="GLYCOSYL HYDROLASE FAMILY 19 DOMAIN-CONTAINING PROTEIN HI_1415"/>
    <property type="match status" value="1"/>
</dbReference>
<dbReference type="InterPro" id="IPR052354">
    <property type="entry name" value="Cell_Wall_Dynamics_Protein"/>
</dbReference>
<dbReference type="SUPFAM" id="SSF53955">
    <property type="entry name" value="Lysozyme-like"/>
    <property type="match status" value="1"/>
</dbReference>
<protein>
    <submittedName>
        <fullName evidence="2">Glycoside hydrolase family 19 protein</fullName>
    </submittedName>
</protein>
<name>A0A7C3KFY4_9CYAN</name>
<dbReference type="GO" id="GO:0004568">
    <property type="term" value="F:chitinase activity"/>
    <property type="evidence" value="ECO:0007669"/>
    <property type="project" value="InterPro"/>
</dbReference>
<keyword evidence="2" id="KW-0378">Hydrolase</keyword>
<dbReference type="InterPro" id="IPR023346">
    <property type="entry name" value="Lysozyme-like_dom_sf"/>
</dbReference>
<evidence type="ECO:0000313" key="2">
    <source>
        <dbReference type="EMBL" id="HFM98991.1"/>
    </source>
</evidence>
<organism evidence="2">
    <name type="scientific">Oscillatoriales cyanobacterium SpSt-418</name>
    <dbReference type="NCBI Taxonomy" id="2282169"/>
    <lineage>
        <taxon>Bacteria</taxon>
        <taxon>Bacillati</taxon>
        <taxon>Cyanobacteriota</taxon>
        <taxon>Cyanophyceae</taxon>
        <taxon>Oscillatoriophycideae</taxon>
        <taxon>Oscillatoriales</taxon>
    </lineage>
</organism>
<proteinExistence type="predicted"/>
<sequence>MKIARCIIMIQQLDLWRVQAFSRLESLIKMIPVGPSPHDVPIDGLIRAFNKLPARPADKPPYAGIFGTTDPNVGRVKALEHLKEARTQLTGAENAIDGLIDNLIRALSKLPPRPATRHAYAGIFPEMRVAILSTDDLLKIVPGARRSRVNALAPYLNQTMIEFDITTPLRQAHFLAQVAHESDRFNALEEYASGSAYEGRRDLGNTQSGDGVRFKGRGLIQVTGRTNYIAAGRALGVDLIRNPRRLAEPDLACRSAGWYWNTRQLNGIADRDDVRRITRLINGGYNGLQDRLELLHYAKRVLRLS</sequence>
<dbReference type="Gene3D" id="1.10.530.10">
    <property type="match status" value="1"/>
</dbReference>
<comment type="caution">
    <text evidence="2">The sequence shown here is derived from an EMBL/GenBank/DDBJ whole genome shotgun (WGS) entry which is preliminary data.</text>
</comment>
<dbReference type="PANTHER" id="PTHR34408">
    <property type="entry name" value="FAMILY PROTEIN, PUTATIVE-RELATED"/>
    <property type="match status" value="1"/>
</dbReference>